<dbReference type="EMBL" id="CAUJNA010003734">
    <property type="protein sequence ID" value="CAJ1408814.1"/>
    <property type="molecule type" value="Genomic_DNA"/>
</dbReference>
<dbReference type="AlphaFoldDB" id="A0AA36NIZ2"/>
<keyword evidence="4" id="KW-1185">Reference proteome</keyword>
<keyword evidence="1" id="KW-0175">Coiled coil</keyword>
<feature type="chain" id="PRO_5041366214" evidence="2">
    <location>
        <begin position="31"/>
        <end position="790"/>
    </location>
</feature>
<comment type="caution">
    <text evidence="3">The sequence shown here is derived from an EMBL/GenBank/DDBJ whole genome shotgun (WGS) entry which is preliminary data.</text>
</comment>
<proteinExistence type="predicted"/>
<evidence type="ECO:0000256" key="1">
    <source>
        <dbReference type="SAM" id="Coils"/>
    </source>
</evidence>
<name>A0AA36NIZ2_9DINO</name>
<feature type="coiled-coil region" evidence="1">
    <location>
        <begin position="106"/>
        <end position="150"/>
    </location>
</feature>
<organism evidence="3 4">
    <name type="scientific">Effrenium voratum</name>
    <dbReference type="NCBI Taxonomy" id="2562239"/>
    <lineage>
        <taxon>Eukaryota</taxon>
        <taxon>Sar</taxon>
        <taxon>Alveolata</taxon>
        <taxon>Dinophyceae</taxon>
        <taxon>Suessiales</taxon>
        <taxon>Symbiodiniaceae</taxon>
        <taxon>Effrenium</taxon>
    </lineage>
</organism>
<feature type="signal peptide" evidence="2">
    <location>
        <begin position="1"/>
        <end position="30"/>
    </location>
</feature>
<evidence type="ECO:0000313" key="3">
    <source>
        <dbReference type="EMBL" id="CAJ1408814.1"/>
    </source>
</evidence>
<evidence type="ECO:0000313" key="4">
    <source>
        <dbReference type="Proteomes" id="UP001178507"/>
    </source>
</evidence>
<sequence>MAARRRGRGACLSFLGIVLALSLWWPSTESPFAAHDFAGGARVRPHPLHAGVALRAAAQEDRLDLEEVVAEAERVLEDNGTMKEIKAVLRKARKIYPGKWTLLGLKDELQQELREFVEEAKAASKGLKEVEKAEKKVEKAKKEEAAVQINTPRQECQQELVQALEQQFGSRRPDRFEWPSRLTTGSFSFKQTKQRKEAFGNLFRLWEDHAVSTTQREKLSLPAVPSAPGMGKSRFAWLCATKGRLSRDATVDNEWQETMDTISNLTFKQSLEKAVGVAVSFNCDAAPVPGEEPQFMLGVRMVFGHFLDATKTPFPKFLAWLRRLQRLEITETEAWEMIDRDVWEHFQESRDMILTVDEPLQLRALITSAMRLITAGRVHVLMTSLSGADLDEAANGRTVHFLGFQRLDKEAVDNLVEAEDEKTRSRLKGARFEFLLRECAGVPRLIEKVFEVARSPAMNDKSSCDAIRVWVGTKFQQLSKYKNRNHRSAALVSALSFHAQSQAREDQTRAAEREGYLFDGLIPPLLLKWWWVGPDEQGVLDEAHALLKSACEICAMSDVLGGAQHGPNFEKQMASLWKMLTITDSIFRREEGRGQPRSILGMLGGNRLPAASRMVSRYSAAAAFDKPLREVATWSLLKSKEEFQGDLPVRMELNTCYFPKSPSYSGFDFALLEPYGDQGVLVLVECKFSKELATTKLSTEDIVNKFVLALRNCPNIQGFLAEGRLCFVIGGLRECTVDVEAAATEIVGKLKKEFDISEQQVHSSLIVLHREHTKALLRPTLSCLPPFAEL</sequence>
<reference evidence="3" key="1">
    <citation type="submission" date="2023-08" db="EMBL/GenBank/DDBJ databases">
        <authorList>
            <person name="Chen Y."/>
            <person name="Shah S."/>
            <person name="Dougan E. K."/>
            <person name="Thang M."/>
            <person name="Chan C."/>
        </authorList>
    </citation>
    <scope>NUCLEOTIDE SEQUENCE</scope>
</reference>
<dbReference type="Proteomes" id="UP001178507">
    <property type="component" value="Unassembled WGS sequence"/>
</dbReference>
<keyword evidence="2" id="KW-0732">Signal</keyword>
<accession>A0AA36NIZ2</accession>
<gene>
    <name evidence="3" type="ORF">EVOR1521_LOCUS30066</name>
</gene>
<protein>
    <submittedName>
        <fullName evidence="3">Uncharacterized protein</fullName>
    </submittedName>
</protein>
<evidence type="ECO:0000256" key="2">
    <source>
        <dbReference type="SAM" id="SignalP"/>
    </source>
</evidence>